<dbReference type="GO" id="GO:0005524">
    <property type="term" value="F:ATP binding"/>
    <property type="evidence" value="ECO:0007669"/>
    <property type="project" value="InterPro"/>
</dbReference>
<accession>A0A7S9SSG8</accession>
<dbReference type="EMBL" id="MW030560">
    <property type="protein sequence ID" value="QPI16417.1"/>
    <property type="molecule type" value="Genomic_DNA"/>
</dbReference>
<dbReference type="InterPro" id="IPR007694">
    <property type="entry name" value="DNA_helicase_DnaB-like_C"/>
</dbReference>
<reference evidence="2" key="1">
    <citation type="submission" date="2020-08" db="EMBL/GenBank/DDBJ databases">
        <title>Bridging the membrane lipid divide: bacteria of the FCB group superphylum have the potential to synthesize archaeal ether lipids.</title>
        <authorList>
            <person name="Villanueva L."/>
            <person name="von Meijenfeldt F.A.B."/>
            <person name="Westbye A.B."/>
            <person name="Yadav S."/>
            <person name="Hopmans E.C."/>
            <person name="Dutilh B.E."/>
            <person name="Sinninghe Damste J.S."/>
        </authorList>
    </citation>
    <scope>NUCLEOTIDE SEQUENCE</scope>
    <source>
        <strain evidence="2">NIOZ-UU157</strain>
    </source>
</reference>
<proteinExistence type="predicted"/>
<evidence type="ECO:0000259" key="1">
    <source>
        <dbReference type="Pfam" id="PF03796"/>
    </source>
</evidence>
<dbReference type="Gene3D" id="3.40.50.300">
    <property type="entry name" value="P-loop containing nucleotide triphosphate hydrolases"/>
    <property type="match status" value="1"/>
</dbReference>
<feature type="domain" description="SF4 helicase" evidence="1">
    <location>
        <begin position="20"/>
        <end position="329"/>
    </location>
</feature>
<name>A0A7S9SSG8_9VIRU</name>
<protein>
    <recommendedName>
        <fullName evidence="1">SF4 helicase domain-containing protein</fullName>
    </recommendedName>
</protein>
<sequence length="354" mass="40547">MSFQLLKEEVQKGLDGRNGGIPMGFDRLNRYVGIRKSMYYLIGGLTGSGKTSFIDDAFVLNPVDWAMSEEGQKSGIKVKVWYRSMERSRTYKLAKWTSRKIFLDQGVIIPVNKLLGWTEKMTKDEHDLFLMYEDYMTKLEDVVTIIDGPENPVGIAKELKAYALERGEIVQQDKYNKVYIPNDPSEITIVVLDHIGLLKTTRDQPTKKAAIDKMSDELRYARDFYGHSPVVVSQFNRSISNPIRIKNGDVEPQLEDFADSSTTQNDSDVCMALFDPMRYNVEDPSGYDTNKLRDEFGGKYFRSLRLIKNSYGEDDIRIGLAFLGQIGMFKELPKRRNMTDSDYASVINKSFFIT</sequence>
<dbReference type="GO" id="GO:0006260">
    <property type="term" value="P:DNA replication"/>
    <property type="evidence" value="ECO:0007669"/>
    <property type="project" value="InterPro"/>
</dbReference>
<evidence type="ECO:0000313" key="2">
    <source>
        <dbReference type="EMBL" id="QPI16417.1"/>
    </source>
</evidence>
<dbReference type="Pfam" id="PF03796">
    <property type="entry name" value="DnaB_C"/>
    <property type="match status" value="1"/>
</dbReference>
<organism evidence="2">
    <name type="scientific">Virus NIOZ-UU157</name>
    <dbReference type="NCBI Taxonomy" id="2763269"/>
    <lineage>
        <taxon>Viruses</taxon>
    </lineage>
</organism>
<dbReference type="GO" id="GO:0003678">
    <property type="term" value="F:DNA helicase activity"/>
    <property type="evidence" value="ECO:0007669"/>
    <property type="project" value="InterPro"/>
</dbReference>
<dbReference type="InterPro" id="IPR027417">
    <property type="entry name" value="P-loop_NTPase"/>
</dbReference>
<gene>
    <name evidence="2" type="ORF">NIOZUU157_00310</name>
</gene>
<dbReference type="SUPFAM" id="SSF52540">
    <property type="entry name" value="P-loop containing nucleoside triphosphate hydrolases"/>
    <property type="match status" value="1"/>
</dbReference>